<dbReference type="Proteomes" id="UP000799291">
    <property type="component" value="Unassembled WGS sequence"/>
</dbReference>
<keyword evidence="1" id="KW-0812">Transmembrane</keyword>
<protein>
    <submittedName>
        <fullName evidence="2">Uncharacterized protein</fullName>
    </submittedName>
</protein>
<dbReference type="EMBL" id="MU005613">
    <property type="protein sequence ID" value="KAF2678342.1"/>
    <property type="molecule type" value="Genomic_DNA"/>
</dbReference>
<evidence type="ECO:0000313" key="3">
    <source>
        <dbReference type="Proteomes" id="UP000799291"/>
    </source>
</evidence>
<keyword evidence="1" id="KW-1133">Transmembrane helix</keyword>
<feature type="transmembrane region" description="Helical" evidence="1">
    <location>
        <begin position="103"/>
        <end position="122"/>
    </location>
</feature>
<name>A0A6G1IJE1_9PLEO</name>
<sequence length="204" mass="23028">MTDLGGLTIKEDHRWLNFISYSGGPGAPEYDWCSLANCLRDFKVTPSTPHQSAFGASAVMAWMQGFRVLDWLAGAFNIVTFGFWWHSFAVLAMDPQQSSPISILSWVLIWQFAILLNFHPFACRFDMQRGRGRFVVWAVAFVALAHITVLSDNFNSANEANREGPVAYDVQCNALHVPFSPWKYFLDVGDSGRAMRVPKMWLNA</sequence>
<keyword evidence="1" id="KW-0472">Membrane</keyword>
<organism evidence="2 3">
    <name type="scientific">Lentithecium fluviatile CBS 122367</name>
    <dbReference type="NCBI Taxonomy" id="1168545"/>
    <lineage>
        <taxon>Eukaryota</taxon>
        <taxon>Fungi</taxon>
        <taxon>Dikarya</taxon>
        <taxon>Ascomycota</taxon>
        <taxon>Pezizomycotina</taxon>
        <taxon>Dothideomycetes</taxon>
        <taxon>Pleosporomycetidae</taxon>
        <taxon>Pleosporales</taxon>
        <taxon>Massarineae</taxon>
        <taxon>Lentitheciaceae</taxon>
        <taxon>Lentithecium</taxon>
    </lineage>
</organism>
<dbReference type="OrthoDB" id="5429468at2759"/>
<reference evidence="2" key="1">
    <citation type="journal article" date="2020" name="Stud. Mycol.">
        <title>101 Dothideomycetes genomes: a test case for predicting lifestyles and emergence of pathogens.</title>
        <authorList>
            <person name="Haridas S."/>
            <person name="Albert R."/>
            <person name="Binder M."/>
            <person name="Bloem J."/>
            <person name="Labutti K."/>
            <person name="Salamov A."/>
            <person name="Andreopoulos B."/>
            <person name="Baker S."/>
            <person name="Barry K."/>
            <person name="Bills G."/>
            <person name="Bluhm B."/>
            <person name="Cannon C."/>
            <person name="Castanera R."/>
            <person name="Culley D."/>
            <person name="Daum C."/>
            <person name="Ezra D."/>
            <person name="Gonzalez J."/>
            <person name="Henrissat B."/>
            <person name="Kuo A."/>
            <person name="Liang C."/>
            <person name="Lipzen A."/>
            <person name="Lutzoni F."/>
            <person name="Magnuson J."/>
            <person name="Mondo S."/>
            <person name="Nolan M."/>
            <person name="Ohm R."/>
            <person name="Pangilinan J."/>
            <person name="Park H.-J."/>
            <person name="Ramirez L."/>
            <person name="Alfaro M."/>
            <person name="Sun H."/>
            <person name="Tritt A."/>
            <person name="Yoshinaga Y."/>
            <person name="Zwiers L.-H."/>
            <person name="Turgeon B."/>
            <person name="Goodwin S."/>
            <person name="Spatafora J."/>
            <person name="Crous P."/>
            <person name="Grigoriev I."/>
        </authorList>
    </citation>
    <scope>NUCLEOTIDE SEQUENCE</scope>
    <source>
        <strain evidence="2">CBS 122367</strain>
    </source>
</reference>
<feature type="transmembrane region" description="Helical" evidence="1">
    <location>
        <begin position="134"/>
        <end position="151"/>
    </location>
</feature>
<feature type="transmembrane region" description="Helical" evidence="1">
    <location>
        <begin position="68"/>
        <end position="91"/>
    </location>
</feature>
<proteinExistence type="predicted"/>
<keyword evidence="3" id="KW-1185">Reference proteome</keyword>
<accession>A0A6G1IJE1</accession>
<dbReference type="AlphaFoldDB" id="A0A6G1IJE1"/>
<gene>
    <name evidence="2" type="ORF">K458DRAFT_395152</name>
</gene>
<evidence type="ECO:0000313" key="2">
    <source>
        <dbReference type="EMBL" id="KAF2678342.1"/>
    </source>
</evidence>
<evidence type="ECO:0000256" key="1">
    <source>
        <dbReference type="SAM" id="Phobius"/>
    </source>
</evidence>